<dbReference type="Pfam" id="PF19783">
    <property type="entry name" value="DUF6268"/>
    <property type="match status" value="1"/>
</dbReference>
<evidence type="ECO:0000313" key="2">
    <source>
        <dbReference type="EMBL" id="KKL45646.1"/>
    </source>
</evidence>
<protein>
    <recommendedName>
        <fullName evidence="1">DUF6268 domain-containing protein</fullName>
    </recommendedName>
</protein>
<dbReference type="InterPro" id="IPR046235">
    <property type="entry name" value="DUF6268"/>
</dbReference>
<dbReference type="EMBL" id="LAZR01034314">
    <property type="protein sequence ID" value="KKL45646.1"/>
    <property type="molecule type" value="Genomic_DNA"/>
</dbReference>
<organism evidence="2">
    <name type="scientific">marine sediment metagenome</name>
    <dbReference type="NCBI Taxonomy" id="412755"/>
    <lineage>
        <taxon>unclassified sequences</taxon>
        <taxon>metagenomes</taxon>
        <taxon>ecological metagenomes</taxon>
    </lineage>
</organism>
<dbReference type="AlphaFoldDB" id="A0A0F9CW19"/>
<gene>
    <name evidence="2" type="ORF">LCGC14_2353550</name>
</gene>
<sequence length="156" mass="17940">MYTGMVLAQKKYDEENTLGFGVAYSDAFGEPQVFPLLKANWRISDRFKVVSLLPLKLDAIYEFSDEFNAGFQARVNGYQYRLTEKVPFENSVLKYTEVYVGPFVDFKVTAKTRLRASAGAIVGQSFEIRDDDSDEVLQEGDYENSYYASLKYYFPF</sequence>
<reference evidence="2" key="1">
    <citation type="journal article" date="2015" name="Nature">
        <title>Complex archaea that bridge the gap between prokaryotes and eukaryotes.</title>
        <authorList>
            <person name="Spang A."/>
            <person name="Saw J.H."/>
            <person name="Jorgensen S.L."/>
            <person name="Zaremba-Niedzwiedzka K."/>
            <person name="Martijn J."/>
            <person name="Lind A.E."/>
            <person name="van Eijk R."/>
            <person name="Schleper C."/>
            <person name="Guy L."/>
            <person name="Ettema T.J."/>
        </authorList>
    </citation>
    <scope>NUCLEOTIDE SEQUENCE</scope>
</reference>
<feature type="domain" description="DUF6268" evidence="1">
    <location>
        <begin position="3"/>
        <end position="148"/>
    </location>
</feature>
<name>A0A0F9CW19_9ZZZZ</name>
<proteinExistence type="predicted"/>
<evidence type="ECO:0000259" key="1">
    <source>
        <dbReference type="Pfam" id="PF19783"/>
    </source>
</evidence>
<comment type="caution">
    <text evidence="2">The sequence shown here is derived from an EMBL/GenBank/DDBJ whole genome shotgun (WGS) entry which is preliminary data.</text>
</comment>
<accession>A0A0F9CW19</accession>